<feature type="domain" description="Major facilitator superfamily (MFS) profile" evidence="9">
    <location>
        <begin position="14"/>
        <end position="436"/>
    </location>
</feature>
<evidence type="ECO:0000256" key="3">
    <source>
        <dbReference type="ARBA" id="ARBA00022448"/>
    </source>
</evidence>
<comment type="similarity">
    <text evidence="2 7">Belongs to the major facilitator superfamily. Sugar transporter (TC 2.A.1.1) family.</text>
</comment>
<dbReference type="RefSeq" id="WP_268916582.1">
    <property type="nucleotide sequence ID" value="NZ_CP124548.1"/>
</dbReference>
<feature type="transmembrane region" description="Helical" evidence="8">
    <location>
        <begin position="248"/>
        <end position="271"/>
    </location>
</feature>
<dbReference type="PROSITE" id="PS50850">
    <property type="entry name" value="MFS"/>
    <property type="match status" value="1"/>
</dbReference>
<feature type="transmembrane region" description="Helical" evidence="8">
    <location>
        <begin position="283"/>
        <end position="307"/>
    </location>
</feature>
<keyword evidence="11" id="KW-1185">Reference proteome</keyword>
<gene>
    <name evidence="10" type="ORF">OHJ16_02350</name>
</gene>
<evidence type="ECO:0000256" key="8">
    <source>
        <dbReference type="SAM" id="Phobius"/>
    </source>
</evidence>
<evidence type="ECO:0000256" key="6">
    <source>
        <dbReference type="ARBA" id="ARBA00023136"/>
    </source>
</evidence>
<dbReference type="InterPro" id="IPR050814">
    <property type="entry name" value="Myo-inositol_Transporter"/>
</dbReference>
<dbReference type="InterPro" id="IPR003663">
    <property type="entry name" value="Sugar/inositol_transpt"/>
</dbReference>
<dbReference type="PANTHER" id="PTHR48020:SF12">
    <property type="entry name" value="PROTON MYO-INOSITOL COTRANSPORTER"/>
    <property type="match status" value="1"/>
</dbReference>
<keyword evidence="4 8" id="KW-0812">Transmembrane</keyword>
<dbReference type="PRINTS" id="PR00171">
    <property type="entry name" value="SUGRTRNSPORT"/>
</dbReference>
<dbReference type="Gene3D" id="1.20.1250.20">
    <property type="entry name" value="MFS general substrate transporter like domains"/>
    <property type="match status" value="1"/>
</dbReference>
<dbReference type="NCBIfam" id="TIGR00879">
    <property type="entry name" value="SP"/>
    <property type="match status" value="1"/>
</dbReference>
<dbReference type="InterPro" id="IPR036259">
    <property type="entry name" value="MFS_trans_sf"/>
</dbReference>
<evidence type="ECO:0000256" key="2">
    <source>
        <dbReference type="ARBA" id="ARBA00010992"/>
    </source>
</evidence>
<sequence>MSTTKAHSGHVIWAALIIALGGLLFGYDTGVISGALPAMTDYFGLSSLTSGIVVSSLTVGAAIGAMTSGRLSDKFGRRPILLVASAVFVGGSLLAAFSTSVPIMVVSRVILGLAVGCASSIVPVFISELAPAELRGRLVGLNQLMIVSGIMFAYLSNYALAGISQDWRWMIGLAVIPSLLLGIGVLSLDESPRWLAVNGRADDARRVLKKFRAPEEIDPELEDIRATSSQAVESEGWRALLDPRLRHVLVAGVGLQVLGQLTGVNAVVYYAPSIFESAGLGASSALLATVGVGVINLVFTVVGMGLVDRVGRTGLLAAGAAGQAVCLAVFAFLLMGGIESGAKSFIGVACIFLYIAAVAVGLDIVVFIIPSELYPLRIRATAMSLTTGVNWTLSFIVSLTFLSLFDVLGGAGTFGIYAVATALLAVFAIKVIPETRGKTLEDIEREHVRRDA</sequence>
<evidence type="ECO:0000313" key="11">
    <source>
        <dbReference type="Proteomes" id="UP001072034"/>
    </source>
</evidence>
<dbReference type="InterPro" id="IPR020846">
    <property type="entry name" value="MFS_dom"/>
</dbReference>
<dbReference type="Proteomes" id="UP001072034">
    <property type="component" value="Unassembled WGS sequence"/>
</dbReference>
<feature type="transmembrane region" description="Helical" evidence="8">
    <location>
        <begin position="344"/>
        <end position="369"/>
    </location>
</feature>
<dbReference type="PROSITE" id="PS00217">
    <property type="entry name" value="SUGAR_TRANSPORT_2"/>
    <property type="match status" value="1"/>
</dbReference>
<evidence type="ECO:0000256" key="7">
    <source>
        <dbReference type="RuleBase" id="RU003346"/>
    </source>
</evidence>
<evidence type="ECO:0000256" key="1">
    <source>
        <dbReference type="ARBA" id="ARBA00004651"/>
    </source>
</evidence>
<proteinExistence type="inferred from homology"/>
<keyword evidence="5 8" id="KW-1133">Transmembrane helix</keyword>
<evidence type="ECO:0000256" key="4">
    <source>
        <dbReference type="ARBA" id="ARBA00022692"/>
    </source>
</evidence>
<feature type="transmembrane region" description="Helical" evidence="8">
    <location>
        <begin position="79"/>
        <end position="97"/>
    </location>
</feature>
<dbReference type="InterPro" id="IPR005829">
    <property type="entry name" value="Sugar_transporter_CS"/>
</dbReference>
<name>A0ABT4I5B4_9ACTO</name>
<evidence type="ECO:0000259" key="9">
    <source>
        <dbReference type="PROSITE" id="PS50850"/>
    </source>
</evidence>
<feature type="transmembrane region" description="Helical" evidence="8">
    <location>
        <begin position="314"/>
        <end position="338"/>
    </location>
</feature>
<feature type="transmembrane region" description="Helical" evidence="8">
    <location>
        <begin position="42"/>
        <end position="67"/>
    </location>
</feature>
<dbReference type="PANTHER" id="PTHR48020">
    <property type="entry name" value="PROTON MYO-INOSITOL COTRANSPORTER"/>
    <property type="match status" value="1"/>
</dbReference>
<dbReference type="PROSITE" id="PS00216">
    <property type="entry name" value="SUGAR_TRANSPORT_1"/>
    <property type="match status" value="1"/>
</dbReference>
<dbReference type="InterPro" id="IPR005828">
    <property type="entry name" value="MFS_sugar_transport-like"/>
</dbReference>
<evidence type="ECO:0000313" key="10">
    <source>
        <dbReference type="EMBL" id="MCZ0856895.1"/>
    </source>
</evidence>
<keyword evidence="6 8" id="KW-0472">Membrane</keyword>
<protein>
    <submittedName>
        <fullName evidence="10">Sugar porter family MFS transporter</fullName>
    </submittedName>
</protein>
<evidence type="ECO:0000256" key="5">
    <source>
        <dbReference type="ARBA" id="ARBA00022989"/>
    </source>
</evidence>
<feature type="transmembrane region" description="Helical" evidence="8">
    <location>
        <begin position="414"/>
        <end position="432"/>
    </location>
</feature>
<organism evidence="10 11">
    <name type="scientific">Actinomyces israelii</name>
    <dbReference type="NCBI Taxonomy" id="1659"/>
    <lineage>
        <taxon>Bacteria</taxon>
        <taxon>Bacillati</taxon>
        <taxon>Actinomycetota</taxon>
        <taxon>Actinomycetes</taxon>
        <taxon>Actinomycetales</taxon>
        <taxon>Actinomycetaceae</taxon>
        <taxon>Actinomyces</taxon>
    </lineage>
</organism>
<feature type="transmembrane region" description="Helical" evidence="8">
    <location>
        <begin position="138"/>
        <end position="155"/>
    </location>
</feature>
<dbReference type="Pfam" id="PF00083">
    <property type="entry name" value="Sugar_tr"/>
    <property type="match status" value="1"/>
</dbReference>
<dbReference type="EMBL" id="JAPTMY010000003">
    <property type="protein sequence ID" value="MCZ0856895.1"/>
    <property type="molecule type" value="Genomic_DNA"/>
</dbReference>
<feature type="transmembrane region" description="Helical" evidence="8">
    <location>
        <begin position="103"/>
        <end position="126"/>
    </location>
</feature>
<keyword evidence="3 7" id="KW-0813">Transport</keyword>
<dbReference type="SUPFAM" id="SSF103473">
    <property type="entry name" value="MFS general substrate transporter"/>
    <property type="match status" value="1"/>
</dbReference>
<comment type="subcellular location">
    <subcellularLocation>
        <location evidence="1">Cell membrane</location>
        <topology evidence="1">Multi-pass membrane protein</topology>
    </subcellularLocation>
</comment>
<reference evidence="10" key="1">
    <citation type="submission" date="2022-10" db="EMBL/GenBank/DDBJ databases">
        <title>Genome sequence of Actinomyces israelii ATCC 10048.</title>
        <authorList>
            <person name="Watt R.M."/>
            <person name="Tong W.M."/>
        </authorList>
    </citation>
    <scope>NUCLEOTIDE SEQUENCE</scope>
    <source>
        <strain evidence="10">ATCC 10048</strain>
    </source>
</reference>
<accession>A0ABT4I5B4</accession>
<feature type="transmembrane region" description="Helical" evidence="8">
    <location>
        <begin position="12"/>
        <end position="36"/>
    </location>
</feature>
<comment type="caution">
    <text evidence="10">The sequence shown here is derived from an EMBL/GenBank/DDBJ whole genome shotgun (WGS) entry which is preliminary data.</text>
</comment>
<feature type="transmembrane region" description="Helical" evidence="8">
    <location>
        <begin position="389"/>
        <end position="408"/>
    </location>
</feature>
<feature type="transmembrane region" description="Helical" evidence="8">
    <location>
        <begin position="167"/>
        <end position="188"/>
    </location>
</feature>